<comment type="caution">
    <text evidence="2">The sequence shown here is derived from an EMBL/GenBank/DDBJ whole genome shotgun (WGS) entry which is preliminary data.</text>
</comment>
<dbReference type="Proteomes" id="UP000285326">
    <property type="component" value="Unassembled WGS sequence"/>
</dbReference>
<dbReference type="AlphaFoldDB" id="A0A420IGY7"/>
<proteinExistence type="predicted"/>
<evidence type="ECO:0000313" key="2">
    <source>
        <dbReference type="EMBL" id="RKF73777.1"/>
    </source>
</evidence>
<gene>
    <name evidence="2" type="ORF">GcM1_242035</name>
</gene>
<accession>A0A420IGY7</accession>
<sequence length="79" mass="9092">MSSNIYDNSPLDIPDEDMYDPVLTNFEVIVDDTQLALYIPEPPEFDLENLSSDNKSVVDHIESYTESDYPRHPSQRNEA</sequence>
<protein>
    <submittedName>
        <fullName evidence="2">Uncharacterized protein</fullName>
    </submittedName>
</protein>
<organism evidence="2 3">
    <name type="scientific">Golovinomyces cichoracearum</name>
    <dbReference type="NCBI Taxonomy" id="62708"/>
    <lineage>
        <taxon>Eukaryota</taxon>
        <taxon>Fungi</taxon>
        <taxon>Dikarya</taxon>
        <taxon>Ascomycota</taxon>
        <taxon>Pezizomycotina</taxon>
        <taxon>Leotiomycetes</taxon>
        <taxon>Erysiphales</taxon>
        <taxon>Erysiphaceae</taxon>
        <taxon>Golovinomyces</taxon>
    </lineage>
</organism>
<dbReference type="EMBL" id="MCBS01024279">
    <property type="protein sequence ID" value="RKF73777.1"/>
    <property type="molecule type" value="Genomic_DNA"/>
</dbReference>
<name>A0A420IGY7_9PEZI</name>
<reference evidence="2 3" key="1">
    <citation type="journal article" date="2018" name="BMC Genomics">
        <title>Comparative genome analyses reveal sequence features reflecting distinct modes of host-adaptation between dicot and monocot powdery mildew.</title>
        <authorList>
            <person name="Wu Y."/>
            <person name="Ma X."/>
            <person name="Pan Z."/>
            <person name="Kale S.D."/>
            <person name="Song Y."/>
            <person name="King H."/>
            <person name="Zhang Q."/>
            <person name="Presley C."/>
            <person name="Deng X."/>
            <person name="Wei C.I."/>
            <person name="Xiao S."/>
        </authorList>
    </citation>
    <scope>NUCLEOTIDE SEQUENCE [LARGE SCALE GENOMIC DNA]</scope>
    <source>
        <strain evidence="2">UMSG1</strain>
    </source>
</reference>
<evidence type="ECO:0000313" key="3">
    <source>
        <dbReference type="Proteomes" id="UP000285326"/>
    </source>
</evidence>
<evidence type="ECO:0000256" key="1">
    <source>
        <dbReference type="SAM" id="MobiDB-lite"/>
    </source>
</evidence>
<feature type="region of interest" description="Disordered" evidence="1">
    <location>
        <begin position="58"/>
        <end position="79"/>
    </location>
</feature>